<dbReference type="Proteomes" id="UP000295611">
    <property type="component" value="Unassembled WGS sequence"/>
</dbReference>
<evidence type="ECO:0000313" key="2">
    <source>
        <dbReference type="EMBL" id="TDR82102.1"/>
    </source>
</evidence>
<reference evidence="2 3" key="1">
    <citation type="submission" date="2019-03" db="EMBL/GenBank/DDBJ databases">
        <title>Genomic Encyclopedia of Type Strains, Phase III (KMG-III): the genomes of soil and plant-associated and newly described type strains.</title>
        <authorList>
            <person name="Whitman W."/>
        </authorList>
    </citation>
    <scope>NUCLEOTIDE SEQUENCE [LARGE SCALE GENOMIC DNA]</scope>
    <source>
        <strain evidence="2 3">CECT 8976</strain>
    </source>
</reference>
<accession>A0A4R7BD56</accession>
<name>A0A4R7BD56_9NEIS</name>
<protein>
    <submittedName>
        <fullName evidence="2">Uncharacterized protein</fullName>
    </submittedName>
</protein>
<feature type="compositionally biased region" description="Polar residues" evidence="1">
    <location>
        <begin position="89"/>
        <end position="99"/>
    </location>
</feature>
<feature type="region of interest" description="Disordered" evidence="1">
    <location>
        <begin position="31"/>
        <end position="122"/>
    </location>
</feature>
<dbReference type="AlphaFoldDB" id="A0A4R7BD56"/>
<sequence length="122" mass="12957">MANKRQISLNTAILGCADRISQQIRPARPLFGSTLTKKGPNVGQQTRPLLRPSSIMAIRRGALRHRQRSLPAASSASATSTQLSAAPTRTLSAVSQNARPASVARTRLTQMRSDPATSIGVA</sequence>
<keyword evidence="3" id="KW-1185">Reference proteome</keyword>
<proteinExistence type="predicted"/>
<organism evidence="2 3">
    <name type="scientific">Paludibacterium purpuratum</name>
    <dbReference type="NCBI Taxonomy" id="1144873"/>
    <lineage>
        <taxon>Bacteria</taxon>
        <taxon>Pseudomonadati</taxon>
        <taxon>Pseudomonadota</taxon>
        <taxon>Betaproteobacteria</taxon>
        <taxon>Neisseriales</taxon>
        <taxon>Chromobacteriaceae</taxon>
        <taxon>Paludibacterium</taxon>
    </lineage>
</organism>
<feature type="compositionally biased region" description="Polar residues" evidence="1">
    <location>
        <begin position="107"/>
        <end position="116"/>
    </location>
</feature>
<dbReference type="EMBL" id="SNZP01000002">
    <property type="protein sequence ID" value="TDR82102.1"/>
    <property type="molecule type" value="Genomic_DNA"/>
</dbReference>
<dbReference type="PROSITE" id="PS51257">
    <property type="entry name" value="PROKAR_LIPOPROTEIN"/>
    <property type="match status" value="1"/>
</dbReference>
<gene>
    <name evidence="2" type="ORF">DFP86_102216</name>
</gene>
<comment type="caution">
    <text evidence="2">The sequence shown here is derived from an EMBL/GenBank/DDBJ whole genome shotgun (WGS) entry which is preliminary data.</text>
</comment>
<evidence type="ECO:0000256" key="1">
    <source>
        <dbReference type="SAM" id="MobiDB-lite"/>
    </source>
</evidence>
<feature type="compositionally biased region" description="Low complexity" evidence="1">
    <location>
        <begin position="69"/>
        <end position="87"/>
    </location>
</feature>
<evidence type="ECO:0000313" key="3">
    <source>
        <dbReference type="Proteomes" id="UP000295611"/>
    </source>
</evidence>